<dbReference type="GO" id="GO:0003677">
    <property type="term" value="F:DNA binding"/>
    <property type="evidence" value="ECO:0007669"/>
    <property type="project" value="UniProtKB-KW"/>
</dbReference>
<dbReference type="PROSITE" id="PS51736">
    <property type="entry name" value="RECOMBINASES_3"/>
    <property type="match status" value="1"/>
</dbReference>
<keyword evidence="9" id="KW-1185">Reference proteome</keyword>
<reference evidence="9" key="1">
    <citation type="submission" date="2016-10" db="EMBL/GenBank/DDBJ databases">
        <authorList>
            <person name="Varghese N."/>
            <person name="Submissions S."/>
        </authorList>
    </citation>
    <scope>NUCLEOTIDE SEQUENCE [LARGE SCALE GENOMIC DNA]</scope>
    <source>
        <strain evidence="9">DSM 217</strain>
    </source>
</reference>
<dbReference type="InterPro" id="IPR036162">
    <property type="entry name" value="Resolvase-like_N_sf"/>
</dbReference>
<sequence>MSGKAIGYLRVSTTDQTTARQLDGMVLDRVFEDQVSGSSATNRPALIQCLDYLRDGDVLHVHSIDRLARNLLDLQKLVEELTRRGVTVHFHKERLVFTGNDGDPMQTLMFQMMGAFAQFERALIRSRQREGIAAAKAAGKHLGRRSALTGEQIEEARARREAGESMSALAKAYGISRQTLYVHLGGQA</sequence>
<dbReference type="CDD" id="cd00569">
    <property type="entry name" value="HTH_Hin_like"/>
    <property type="match status" value="1"/>
</dbReference>
<dbReference type="STRING" id="1058.SAMN05421783_14617"/>
<dbReference type="SUPFAM" id="SSF53041">
    <property type="entry name" value="Resolvase-like"/>
    <property type="match status" value="1"/>
</dbReference>
<evidence type="ECO:0000256" key="3">
    <source>
        <dbReference type="ARBA" id="ARBA00023125"/>
    </source>
</evidence>
<organism evidence="8 9">
    <name type="scientific">Thiocapsa roseopersicina</name>
    <dbReference type="NCBI Taxonomy" id="1058"/>
    <lineage>
        <taxon>Bacteria</taxon>
        <taxon>Pseudomonadati</taxon>
        <taxon>Pseudomonadota</taxon>
        <taxon>Gammaproteobacteria</taxon>
        <taxon>Chromatiales</taxon>
        <taxon>Chromatiaceae</taxon>
        <taxon>Thiocapsa</taxon>
    </lineage>
</organism>
<dbReference type="PANTHER" id="PTHR30461">
    <property type="entry name" value="DNA-INVERTASE FROM LAMBDOID PROPHAGE"/>
    <property type="match status" value="1"/>
</dbReference>
<accession>A0A1H3DCH4</accession>
<dbReference type="Gene3D" id="1.10.10.60">
    <property type="entry name" value="Homeodomain-like"/>
    <property type="match status" value="1"/>
</dbReference>
<dbReference type="InterPro" id="IPR050639">
    <property type="entry name" value="SSR_resolvase"/>
</dbReference>
<evidence type="ECO:0000256" key="5">
    <source>
        <dbReference type="PIRSR" id="PIRSR606118-50"/>
    </source>
</evidence>
<dbReference type="Proteomes" id="UP000198816">
    <property type="component" value="Unassembled WGS sequence"/>
</dbReference>
<dbReference type="CDD" id="cd03768">
    <property type="entry name" value="SR_ResInv"/>
    <property type="match status" value="1"/>
</dbReference>
<dbReference type="InterPro" id="IPR006119">
    <property type="entry name" value="Resolv_N"/>
</dbReference>
<name>A0A1H3DCH4_THIRO</name>
<dbReference type="Pfam" id="PF02796">
    <property type="entry name" value="HTH_7"/>
    <property type="match status" value="1"/>
</dbReference>
<keyword evidence="3" id="KW-0238">DNA-binding</keyword>
<feature type="domain" description="Resolvase/invertase-type recombinase catalytic" evidence="7">
    <location>
        <begin position="4"/>
        <end position="139"/>
    </location>
</feature>
<dbReference type="EMBL" id="FNNZ01000046">
    <property type="protein sequence ID" value="SDX64115.1"/>
    <property type="molecule type" value="Genomic_DNA"/>
</dbReference>
<dbReference type="RefSeq" id="WP_093038378.1">
    <property type="nucleotide sequence ID" value="NZ_FNNZ01000046.1"/>
</dbReference>
<gene>
    <name evidence="8" type="ORF">SAMN05421783_14617</name>
</gene>
<keyword evidence="2" id="KW-0229">DNA integration</keyword>
<evidence type="ECO:0000256" key="2">
    <source>
        <dbReference type="ARBA" id="ARBA00022908"/>
    </source>
</evidence>
<dbReference type="PROSITE" id="PS00397">
    <property type="entry name" value="RECOMBINASES_1"/>
    <property type="match status" value="1"/>
</dbReference>
<dbReference type="SMART" id="SM00857">
    <property type="entry name" value="Resolvase"/>
    <property type="match status" value="1"/>
</dbReference>
<evidence type="ECO:0000259" key="7">
    <source>
        <dbReference type="PROSITE" id="PS51736"/>
    </source>
</evidence>
<evidence type="ECO:0000313" key="8">
    <source>
        <dbReference type="EMBL" id="SDX64115.1"/>
    </source>
</evidence>
<dbReference type="GO" id="GO:0000150">
    <property type="term" value="F:DNA strand exchange activity"/>
    <property type="evidence" value="ECO:0007669"/>
    <property type="project" value="InterPro"/>
</dbReference>
<dbReference type="Pfam" id="PF00239">
    <property type="entry name" value="Resolvase"/>
    <property type="match status" value="1"/>
</dbReference>
<dbReference type="GO" id="GO:0015074">
    <property type="term" value="P:DNA integration"/>
    <property type="evidence" value="ECO:0007669"/>
    <property type="project" value="UniProtKB-KW"/>
</dbReference>
<dbReference type="InterPro" id="IPR009057">
    <property type="entry name" value="Homeodomain-like_sf"/>
</dbReference>
<evidence type="ECO:0000256" key="6">
    <source>
        <dbReference type="PROSITE-ProRule" id="PRU10137"/>
    </source>
</evidence>
<dbReference type="SUPFAM" id="SSF46689">
    <property type="entry name" value="Homeodomain-like"/>
    <property type="match status" value="1"/>
</dbReference>
<dbReference type="Gene3D" id="3.40.50.1390">
    <property type="entry name" value="Resolvase, N-terminal catalytic domain"/>
    <property type="match status" value="1"/>
</dbReference>
<dbReference type="PANTHER" id="PTHR30461:SF26">
    <property type="entry name" value="RESOLVASE HOMOLOG YNEB"/>
    <property type="match status" value="1"/>
</dbReference>
<keyword evidence="4" id="KW-0233">DNA recombination</keyword>
<protein>
    <submittedName>
        <fullName evidence="8">Site-specific DNA recombinase</fullName>
    </submittedName>
</protein>
<comment type="similarity">
    <text evidence="1">Belongs to the site-specific recombinase resolvase family.</text>
</comment>
<proteinExistence type="inferred from homology"/>
<dbReference type="InterPro" id="IPR006118">
    <property type="entry name" value="Recombinase_CS"/>
</dbReference>
<feature type="active site" description="O-(5'-phospho-DNA)-serine intermediate" evidence="5 6">
    <location>
        <position position="12"/>
    </location>
</feature>
<dbReference type="OrthoDB" id="9797501at2"/>
<dbReference type="AlphaFoldDB" id="A0A1H3DCH4"/>
<dbReference type="InterPro" id="IPR006120">
    <property type="entry name" value="Resolvase_HTH_dom"/>
</dbReference>
<evidence type="ECO:0000256" key="4">
    <source>
        <dbReference type="ARBA" id="ARBA00023172"/>
    </source>
</evidence>
<evidence type="ECO:0000256" key="1">
    <source>
        <dbReference type="ARBA" id="ARBA00009913"/>
    </source>
</evidence>
<evidence type="ECO:0000313" key="9">
    <source>
        <dbReference type="Proteomes" id="UP000198816"/>
    </source>
</evidence>